<dbReference type="OMA" id="SWRMMFT"/>
<accession>A0A0U1LJ05</accession>
<sequence length="590" mass="63688">MTVRYWTGLLALSGSVLADTILSKNTAIANCPPLGPVLPPPKNPSSDATVQATLSQLEALQDEVAGLVGNATALSLSVASAYEDKILANLAYTPLLYNSTGTHNVDGDTVFRIASVSKTFTVLGLLLLGDEIHFSDSITKYVPELNRLKGEQTVQNPVTTVNWDRITIGALASQLSGVGDSLGNDLANDPVVNLTQYGLPALTPEDHDDCGYLPSSRPCTWNDFFKNFGKRAPSYGPYTTPAYSDVTYDILGIVIERVSGESYGDFVQNRIFTPLNMTRSFVTKPENDSIGFISSEANFWSTSMGFEQTDGGMYSSANDLAKFGQAILSYKLIDEPTTRAWLKPHTHTSSLGISVGAPWEIGRTNNITVDGRVIDIYTKIGDVPDYNALFLVVPDYGMTLSMLSAGPESSVSTQMALATTVLKAITRGFEAAGKSEANVTYAGTYINAETNSSISLGIDDQSGLLVQSWIMNGQDILETYPMITGASSASGETGGLSSSTYLSIRLYPTGLQSNDSDAWRAVYNTVEPAEIPAEDELFFFLQFACHSWELIDNLVYGYNSLDAFIFGFNNSSNIASSITPRAFRQTLTRV</sequence>
<dbReference type="InterPro" id="IPR012338">
    <property type="entry name" value="Beta-lactam/transpept-like"/>
</dbReference>
<dbReference type="PANTHER" id="PTHR22935">
    <property type="entry name" value="PENICILLIN-BINDING PROTEIN"/>
    <property type="match status" value="1"/>
</dbReference>
<dbReference type="Pfam" id="PF00144">
    <property type="entry name" value="Beta-lactamase"/>
    <property type="match status" value="1"/>
</dbReference>
<evidence type="ECO:0000259" key="3">
    <source>
        <dbReference type="Pfam" id="PF00144"/>
    </source>
</evidence>
<evidence type="ECO:0000256" key="1">
    <source>
        <dbReference type="ARBA" id="ARBA00038473"/>
    </source>
</evidence>
<dbReference type="EMBL" id="CVMT01000001">
    <property type="protein sequence ID" value="CRG82772.1"/>
    <property type="molecule type" value="Genomic_DNA"/>
</dbReference>
<dbReference type="InterPro" id="IPR001466">
    <property type="entry name" value="Beta-lactam-related"/>
</dbReference>
<keyword evidence="2" id="KW-0732">Signal</keyword>
<evidence type="ECO:0000259" key="4">
    <source>
        <dbReference type="Pfam" id="PF26335"/>
    </source>
</evidence>
<dbReference type="SUPFAM" id="SSF56601">
    <property type="entry name" value="beta-lactamase/transpeptidase-like"/>
    <property type="match status" value="1"/>
</dbReference>
<dbReference type="Proteomes" id="UP000054383">
    <property type="component" value="Unassembled WGS sequence"/>
</dbReference>
<organism evidence="5 6">
    <name type="scientific">Talaromyces islandicus</name>
    <name type="common">Penicillium islandicum</name>
    <dbReference type="NCBI Taxonomy" id="28573"/>
    <lineage>
        <taxon>Eukaryota</taxon>
        <taxon>Fungi</taxon>
        <taxon>Dikarya</taxon>
        <taxon>Ascomycota</taxon>
        <taxon>Pezizomycotina</taxon>
        <taxon>Eurotiomycetes</taxon>
        <taxon>Eurotiomycetidae</taxon>
        <taxon>Eurotiales</taxon>
        <taxon>Trichocomaceae</taxon>
        <taxon>Talaromyces</taxon>
        <taxon>Talaromyces sect. Islandici</taxon>
    </lineage>
</organism>
<proteinExistence type="inferred from homology"/>
<name>A0A0U1LJ05_TALIS</name>
<dbReference type="Pfam" id="PF26335">
    <property type="entry name" value="ARB_00930_C"/>
    <property type="match status" value="1"/>
</dbReference>
<feature type="chain" id="PRO_5006710990" evidence="2">
    <location>
        <begin position="19"/>
        <end position="590"/>
    </location>
</feature>
<evidence type="ECO:0000313" key="5">
    <source>
        <dbReference type="EMBL" id="CRG82772.1"/>
    </source>
</evidence>
<evidence type="ECO:0000313" key="6">
    <source>
        <dbReference type="Proteomes" id="UP000054383"/>
    </source>
</evidence>
<dbReference type="OrthoDB" id="10250282at2759"/>
<dbReference type="Gene3D" id="3.40.710.10">
    <property type="entry name" value="DD-peptidase/beta-lactamase superfamily"/>
    <property type="match status" value="1"/>
</dbReference>
<dbReference type="InterPro" id="IPR051478">
    <property type="entry name" value="Beta-lactamase-like_AB/R"/>
</dbReference>
<comment type="similarity">
    <text evidence="1">Belongs to the beta-lactamase family.</text>
</comment>
<dbReference type="PANTHER" id="PTHR22935:SF95">
    <property type="entry name" value="BETA-LACTAMASE-LIKE 1-RELATED"/>
    <property type="match status" value="1"/>
</dbReference>
<feature type="domain" description="Beta-lactamase-like ARB-00930-like C-terminal" evidence="4">
    <location>
        <begin position="434"/>
        <end position="590"/>
    </location>
</feature>
<evidence type="ECO:0000256" key="2">
    <source>
        <dbReference type="SAM" id="SignalP"/>
    </source>
</evidence>
<keyword evidence="6" id="KW-1185">Reference proteome</keyword>
<dbReference type="InterPro" id="IPR058664">
    <property type="entry name" value="ARB_00930-like_C"/>
</dbReference>
<feature type="signal peptide" evidence="2">
    <location>
        <begin position="1"/>
        <end position="18"/>
    </location>
</feature>
<reference evidence="5 6" key="1">
    <citation type="submission" date="2015-04" db="EMBL/GenBank/DDBJ databases">
        <authorList>
            <person name="Syromyatnikov M.Y."/>
            <person name="Popov V.N."/>
        </authorList>
    </citation>
    <scope>NUCLEOTIDE SEQUENCE [LARGE SCALE GENOMIC DNA]</scope>
    <source>
        <strain evidence="5">WF-38-12</strain>
    </source>
</reference>
<gene>
    <name evidence="5" type="ORF">PISL3812_00118</name>
</gene>
<protein>
    <submittedName>
        <fullName evidence="5">Uncharacterized protein</fullName>
    </submittedName>
</protein>
<dbReference type="STRING" id="28573.A0A0U1LJ05"/>
<dbReference type="AlphaFoldDB" id="A0A0U1LJ05"/>
<feature type="domain" description="Beta-lactamase-related" evidence="3">
    <location>
        <begin position="67"/>
        <end position="410"/>
    </location>
</feature>